<proteinExistence type="predicted"/>
<dbReference type="EMBL" id="JANBUN010002194">
    <property type="protein sequence ID" value="KAJ2795353.1"/>
    <property type="molecule type" value="Genomic_DNA"/>
</dbReference>
<evidence type="ECO:0000313" key="2">
    <source>
        <dbReference type="Proteomes" id="UP001140087"/>
    </source>
</evidence>
<reference evidence="1" key="1">
    <citation type="submission" date="2022-07" db="EMBL/GenBank/DDBJ databases">
        <title>Phylogenomic reconstructions and comparative analyses of Kickxellomycotina fungi.</title>
        <authorList>
            <person name="Reynolds N.K."/>
            <person name="Stajich J.E."/>
            <person name="Barry K."/>
            <person name="Grigoriev I.V."/>
            <person name="Crous P."/>
            <person name="Smith M.E."/>
        </authorList>
    </citation>
    <scope>NUCLEOTIDE SEQUENCE</scope>
    <source>
        <strain evidence="1">BCRC 34780</strain>
    </source>
</reference>
<gene>
    <name evidence="1" type="ORF">H4R21_005141</name>
</gene>
<comment type="caution">
    <text evidence="1">The sequence shown here is derived from an EMBL/GenBank/DDBJ whole genome shotgun (WGS) entry which is preliminary data.</text>
</comment>
<accession>A0ACC1KUI3</accession>
<organism evidence="1 2">
    <name type="scientific">Coemansia helicoidea</name>
    <dbReference type="NCBI Taxonomy" id="1286919"/>
    <lineage>
        <taxon>Eukaryota</taxon>
        <taxon>Fungi</taxon>
        <taxon>Fungi incertae sedis</taxon>
        <taxon>Zoopagomycota</taxon>
        <taxon>Kickxellomycotina</taxon>
        <taxon>Kickxellomycetes</taxon>
        <taxon>Kickxellales</taxon>
        <taxon>Kickxellaceae</taxon>
        <taxon>Coemansia</taxon>
    </lineage>
</organism>
<sequence>MTSEKSSKADMESQLADQPGPAARWWENKPLSDKPVDGRFGWAVVASGCFMLMFSMGCVNSYGSYETHYHLRQFPGEKTSTLAWVGTLQFAMMNLLGTPAGILCERFDTRLVTFAGGLVMALALIVASFCDDAAWKLILTQGILYGAGGALVFIPACSIPSQWFVKRRALALGIVISGGGVGGLWMTPATNTMLRTVGTEWALRITGLVLFAVNSVASLFLRNRIKVASRDKIVDVSMLKDIRFIYIFAGTVCGTTGYFTPLFTMPAFAVLVAHKTSSFGDNLLTIINAASTVGRVATGVLAGAVGTINLVILCTLLSGLSPLVLWLPFTSGGTLLACAVIYGLVCGGFISLVPVIVANIWGVQRISTIIGLLYLACFIGTIIGAPSSGAILDNIGHGTDYNPTIIFAGVFMLGGAFFYVLLRFTVSRSLFKRV</sequence>
<name>A0ACC1KUI3_9FUNG</name>
<keyword evidence="2" id="KW-1185">Reference proteome</keyword>
<protein>
    <submittedName>
        <fullName evidence="1">Uncharacterized protein</fullName>
    </submittedName>
</protein>
<dbReference type="Proteomes" id="UP001140087">
    <property type="component" value="Unassembled WGS sequence"/>
</dbReference>
<evidence type="ECO:0000313" key="1">
    <source>
        <dbReference type="EMBL" id="KAJ2795353.1"/>
    </source>
</evidence>